<sequence length="63" mass="6926">DTDSHRYGGRGSSRLRRPRLWILGLPADGPADGGRGAAGTQRRRQARLPRRPGCPHRAPIVFV</sequence>
<feature type="non-terminal residue" evidence="2">
    <location>
        <position position="63"/>
    </location>
</feature>
<organism evidence="2">
    <name type="scientific">uncultured Arthrobacter sp</name>
    <dbReference type="NCBI Taxonomy" id="114050"/>
    <lineage>
        <taxon>Bacteria</taxon>
        <taxon>Bacillati</taxon>
        <taxon>Actinomycetota</taxon>
        <taxon>Actinomycetes</taxon>
        <taxon>Micrococcales</taxon>
        <taxon>Micrococcaceae</taxon>
        <taxon>Arthrobacter</taxon>
        <taxon>environmental samples</taxon>
    </lineage>
</organism>
<feature type="compositionally biased region" description="Basic residues" evidence="1">
    <location>
        <begin position="41"/>
        <end position="54"/>
    </location>
</feature>
<feature type="non-terminal residue" evidence="2">
    <location>
        <position position="1"/>
    </location>
</feature>
<dbReference type="AlphaFoldDB" id="A0A6J4HFL9"/>
<evidence type="ECO:0000256" key="1">
    <source>
        <dbReference type="SAM" id="MobiDB-lite"/>
    </source>
</evidence>
<dbReference type="EMBL" id="CADCTE010000038">
    <property type="protein sequence ID" value="CAA9220102.1"/>
    <property type="molecule type" value="Genomic_DNA"/>
</dbReference>
<feature type="region of interest" description="Disordered" evidence="1">
    <location>
        <begin position="24"/>
        <end position="63"/>
    </location>
</feature>
<name>A0A6J4HFL9_9MICC</name>
<proteinExistence type="predicted"/>
<reference evidence="2" key="1">
    <citation type="submission" date="2020-02" db="EMBL/GenBank/DDBJ databases">
        <authorList>
            <person name="Meier V. D."/>
        </authorList>
    </citation>
    <scope>NUCLEOTIDE SEQUENCE</scope>
    <source>
        <strain evidence="2">AVDCRST_MAG83</strain>
    </source>
</reference>
<accession>A0A6J4HFL9</accession>
<evidence type="ECO:0000313" key="2">
    <source>
        <dbReference type="EMBL" id="CAA9220102.1"/>
    </source>
</evidence>
<protein>
    <submittedName>
        <fullName evidence="2">Uncharacterized protein</fullName>
    </submittedName>
</protein>
<gene>
    <name evidence="2" type="ORF">AVDCRST_MAG83-486</name>
</gene>